<proteinExistence type="predicted"/>
<keyword evidence="1" id="KW-0812">Transmembrane</keyword>
<reference evidence="2" key="1">
    <citation type="submission" date="2018-06" db="EMBL/GenBank/DDBJ databases">
        <authorList>
            <person name="Zhirakovskaya E."/>
        </authorList>
    </citation>
    <scope>NUCLEOTIDE SEQUENCE</scope>
</reference>
<gene>
    <name evidence="2" type="ORF">MNBD_BACTEROID01-2893</name>
</gene>
<accession>A0A3B0UYG2</accession>
<feature type="transmembrane region" description="Helical" evidence="1">
    <location>
        <begin position="164"/>
        <end position="182"/>
    </location>
</feature>
<dbReference type="EMBL" id="UOEP01000225">
    <property type="protein sequence ID" value="VAW24796.1"/>
    <property type="molecule type" value="Genomic_DNA"/>
</dbReference>
<evidence type="ECO:0000313" key="2">
    <source>
        <dbReference type="EMBL" id="VAW24796.1"/>
    </source>
</evidence>
<evidence type="ECO:0008006" key="3">
    <source>
        <dbReference type="Google" id="ProtNLM"/>
    </source>
</evidence>
<keyword evidence="1" id="KW-0472">Membrane</keyword>
<evidence type="ECO:0000256" key="1">
    <source>
        <dbReference type="SAM" id="Phobius"/>
    </source>
</evidence>
<name>A0A3B0UYG2_9ZZZZ</name>
<protein>
    <recommendedName>
        <fullName evidence="3">BatD</fullName>
    </recommendedName>
</protein>
<organism evidence="2">
    <name type="scientific">hydrothermal vent metagenome</name>
    <dbReference type="NCBI Taxonomy" id="652676"/>
    <lineage>
        <taxon>unclassified sequences</taxon>
        <taxon>metagenomes</taxon>
        <taxon>ecological metagenomes</taxon>
    </lineage>
</organism>
<dbReference type="AlphaFoldDB" id="A0A3B0UYG2"/>
<sequence length="333" mass="38475">MKVITRHIIILSLLLSGIAAQLQAQRLKATATLDSANIRIGDQVKLFLQLDKPKGAEVEFPQVGDTISSHIEVLKRSGIDTFKTDDENLDKLIQTFTITCFDTGYFEIPKYRFKFDVDGWIDSTYSNNLMLHVFFEVPIDTTRGPTDIKMPYDAPLTLKEVTPYILGVILIGAILFFILYSIKRRKQNKPIFSKPAKPKEPPHIIAIRELDRIKAEKLWQKDKIKLYYSEVTETLRKYIEDRFGIPAMEQTSDETISMLRYRRDLINEKNFDNLKQILSLADMVKFAKYKPLPDDNNLTLINAYFFVNETKKEEIVKSGEPDKNQEGEEVNIK</sequence>
<keyword evidence="1" id="KW-1133">Transmembrane helix</keyword>